<name>A0A0G0I719_9BACT</name>
<evidence type="ECO:0000313" key="1">
    <source>
        <dbReference type="EMBL" id="KKQ50342.1"/>
    </source>
</evidence>
<organism evidence="1 2">
    <name type="scientific">Candidatus Shapirobacteria bacterium GW2011_GWE1_38_10</name>
    <dbReference type="NCBI Taxonomy" id="1618488"/>
    <lineage>
        <taxon>Bacteria</taxon>
        <taxon>Candidatus Shapironibacteriota</taxon>
    </lineage>
</organism>
<dbReference type="EMBL" id="LBTX01000006">
    <property type="protein sequence ID" value="KKQ50342.1"/>
    <property type="molecule type" value="Genomic_DNA"/>
</dbReference>
<reference evidence="1 2" key="1">
    <citation type="journal article" date="2015" name="Nature">
        <title>rRNA introns, odd ribosomes, and small enigmatic genomes across a large radiation of phyla.</title>
        <authorList>
            <person name="Brown C.T."/>
            <person name="Hug L.A."/>
            <person name="Thomas B.C."/>
            <person name="Sharon I."/>
            <person name="Castelle C.J."/>
            <person name="Singh A."/>
            <person name="Wilkins M.J."/>
            <person name="Williams K.H."/>
            <person name="Banfield J.F."/>
        </authorList>
    </citation>
    <scope>NUCLEOTIDE SEQUENCE [LARGE SCALE GENOMIC DNA]</scope>
</reference>
<dbReference type="AlphaFoldDB" id="A0A0G0I719"/>
<sequence>MKLKKMISNYKRGQVAIIVLLVSAMMMTLGLSLSKKATTETRIDINEELLKKAFNAAESGIDYYLGTGNLTYNAPDNLSSAEITARDITGEGNILDFGEYVPINGSEFYWLVNHLDNGDIGVTYYGAATVNVCGTGFTGSMEINYFYKTGAEYGVNRYGYNFSSDVTKQVNGFTAGTGGCATINIVNSPILITVTPIFNGGRFYLSGSGTFPIQGVEISSRGRSGGVSVDVSETQANKKLIVLRRYKIPSFMLSGVVSETSVLSD</sequence>
<gene>
    <name evidence="1" type="ORF">US68_C0006G0022</name>
</gene>
<comment type="caution">
    <text evidence="1">The sequence shown here is derived from an EMBL/GenBank/DDBJ whole genome shotgun (WGS) entry which is preliminary data.</text>
</comment>
<evidence type="ECO:0000313" key="2">
    <source>
        <dbReference type="Proteomes" id="UP000034231"/>
    </source>
</evidence>
<proteinExistence type="predicted"/>
<evidence type="ECO:0008006" key="3">
    <source>
        <dbReference type="Google" id="ProtNLM"/>
    </source>
</evidence>
<protein>
    <recommendedName>
        <fullName evidence="3">Type 4 fimbrial biogenesis protein PilX N-terminal domain-containing protein</fullName>
    </recommendedName>
</protein>
<dbReference type="Proteomes" id="UP000034231">
    <property type="component" value="Unassembled WGS sequence"/>
</dbReference>
<accession>A0A0G0I719</accession>